<sequence length="761" mass="90302">MAYWFRRWGWRPRRRWRRWRRRRRRLPRRRTRRAVRGLGRRRKPRVRRRRRTRRRTYRRGWRRRRYIRRGRRKKKLILTQWNPAIVKRCNIKGGLPIIICGEPRAAFNYGYHMEDYTPQPFPFGGGMSTVTFSLKALYDQYLKHQNRWTFSNDQLDLARYRGCKLRFYRSPVCDFIVHYNLIPPLKMNQFTSPNTHPGLLMLSKHKIIIPSFQTRPGGRRFVKIRLNPPKLFEDKWYTQQDLCKVPLVSITATAADLRYPFCSPQTNNPCTTFQVLRKNYNTVIGTSVKDQESTQDFENWLYKTDSHYQTFATEAQLGRIPAFNPDGTKNTKQQSWQDNWSKKNSPWTGNSGTYPQTTSEMYKIPYDSNFGFPTYRAQKDYILERRQCNFNYEVNNPVSKKVWPQPSTTTPTVDYYEYHCGWFSNIFIGPNRYNLQFQTAYVDTTYNPLMDKGKGNKIWFQYLSKKGTDYNEKQCYCTLEDMPLWAICFGYTDYVETQLGPNVDHETAGLIIMICPYTQPPMYDKNRPNWGYVVYDTNFGNGKMPSGSGQVPVYWQCRWRPMLWFQQQVLNDISKTGPYAYRDEYKNVQLTLYYNFIFNWGGDMYYPQVVKNPCGDSGIVPGSGRFTREVQVVSPLSMGPAYIFHYFDSRRGFFSEKALKRMQQQQEFDESFTFKPKRPKLSTAAAEILQLEEDSTSGEGKSPLQQEEKEVEVLQTPTVQLQLQRNIQEQLAIKQQLQFLLLQLLKTQSNLHLNPQFLSPS</sequence>
<dbReference type="GO" id="GO:0039615">
    <property type="term" value="C:T=1 icosahedral viral capsid"/>
    <property type="evidence" value="ECO:0007669"/>
    <property type="project" value="UniProtKB-UniRule"/>
</dbReference>
<evidence type="ECO:0000256" key="2">
    <source>
        <dbReference type="ARBA" id="ARBA00006131"/>
    </source>
</evidence>
<dbReference type="InterPro" id="IPR004219">
    <property type="entry name" value="TTvirus_Unk"/>
</dbReference>
<dbReference type="Pfam" id="PF02956">
    <property type="entry name" value="TT_ORF1"/>
    <property type="match status" value="1"/>
</dbReference>
<protein>
    <recommendedName>
        <fullName evidence="3 7">Capsid protein</fullName>
    </recommendedName>
</protein>
<comment type="function">
    <text evidence="7">Self-assembles to form an icosahedral capsid.</text>
</comment>
<evidence type="ECO:0000256" key="5">
    <source>
        <dbReference type="ARBA" id="ARBA00022561"/>
    </source>
</evidence>
<keyword evidence="5 7" id="KW-0167">Capsid protein</keyword>
<organism evidence="9 10">
    <name type="scientific">Torque teno virus 16</name>
    <dbReference type="NCBI Taxonomy" id="687355"/>
    <lineage>
        <taxon>Viruses</taxon>
        <taxon>Monodnaviria</taxon>
        <taxon>Shotokuvirae</taxon>
        <taxon>Commensaviricota</taxon>
        <taxon>Cardeaviricetes</taxon>
        <taxon>Sanitavirales</taxon>
        <taxon>Anelloviridae</taxon>
        <taxon>Alphatorquevirus</taxon>
        <taxon>Alphatorquevirus homin15</taxon>
    </lineage>
</organism>
<evidence type="ECO:0000256" key="8">
    <source>
        <dbReference type="SAM" id="MobiDB-lite"/>
    </source>
</evidence>
<accession>Q9WT88</accession>
<dbReference type="RefSeq" id="YP_003587898.1">
    <property type="nucleotide sequence ID" value="NC_014091.1"/>
</dbReference>
<feature type="region of interest" description="Disordered" evidence="8">
    <location>
        <begin position="322"/>
        <end position="354"/>
    </location>
</feature>
<evidence type="ECO:0000313" key="9">
    <source>
        <dbReference type="EMBL" id="BAA82454.1"/>
    </source>
</evidence>
<evidence type="ECO:0000256" key="6">
    <source>
        <dbReference type="ARBA" id="ARBA00022844"/>
    </source>
</evidence>
<evidence type="ECO:0000256" key="7">
    <source>
        <dbReference type="RuleBase" id="RU361230"/>
    </source>
</evidence>
<evidence type="ECO:0000256" key="4">
    <source>
        <dbReference type="ARBA" id="ARBA00022431"/>
    </source>
</evidence>
<keyword evidence="4 7" id="KW-1140">T=1 icosahedral capsid protein</keyword>
<dbReference type="OrthoDB" id="3295at10239"/>
<name>Q9WT88_9VIRU</name>
<evidence type="ECO:0000256" key="1">
    <source>
        <dbReference type="ARBA" id="ARBA00004328"/>
    </source>
</evidence>
<comment type="subcellular location">
    <subcellularLocation>
        <location evidence="1 7">Virion</location>
    </subcellularLocation>
</comment>
<dbReference type="Proteomes" id="UP000144241">
    <property type="component" value="Segment"/>
</dbReference>
<feature type="compositionally biased region" description="Polar residues" evidence="8">
    <location>
        <begin position="327"/>
        <end position="354"/>
    </location>
</feature>
<evidence type="ECO:0000313" key="10">
    <source>
        <dbReference type="Proteomes" id="UP000144241"/>
    </source>
</evidence>
<proteinExistence type="inferred from homology"/>
<evidence type="ECO:0000256" key="3">
    <source>
        <dbReference type="ARBA" id="ARBA00018091"/>
    </source>
</evidence>
<reference evidence="9 10" key="1">
    <citation type="journal article" date="1999" name="Virology">
        <title>The entire nucleotide sequence of a TT virus isolate from the United States (TUS01): comparison with reported isolates and phylogenetic analysis.</title>
        <authorList>
            <person name="Okamoto H."/>
            <person name="Nishizawa T."/>
            <person name="Ukita M."/>
            <person name="Takahashi M."/>
            <person name="Fukuda M."/>
            <person name="Iizuka H."/>
            <person name="Miyakawa Y."/>
            <person name="Mayumi M."/>
        </authorList>
    </citation>
    <scope>NUCLEOTIDE SEQUENCE [LARGE SCALE GENOMIC DNA]</scope>
    <source>
        <strain evidence="9">TUS01</strain>
    </source>
</reference>
<comment type="similarity">
    <text evidence="2 7">Belongs to the anelloviridae capsid protein family.</text>
</comment>
<dbReference type="KEGG" id="vg:9086739"/>
<dbReference type="EMBL" id="AB017613">
    <property type="protein sequence ID" value="BAA82454.1"/>
    <property type="molecule type" value="Genomic_DNA"/>
</dbReference>
<dbReference type="GeneID" id="9086739"/>
<keyword evidence="6 7" id="KW-0946">Virion</keyword>
<feature type="region of interest" description="Disordered" evidence="8">
    <location>
        <begin position="30"/>
        <end position="54"/>
    </location>
</feature>